<keyword evidence="1 9" id="KW-0963">Cytoplasm</keyword>
<reference evidence="11 12" key="1">
    <citation type="submission" date="2016-03" db="EMBL/GenBank/DDBJ databases">
        <title>Genome sequence of Mycoplasma gallinarum strain Mgn_IPT.</title>
        <authorList>
            <person name="Yacoub E."/>
            <person name="Sirand-Pugnet P."/>
            <person name="Barre A."/>
            <person name="Maurier F."/>
            <person name="Blanchard A."/>
            <person name="Ben Abdelmoumen B.M."/>
        </authorList>
    </citation>
    <scope>NUCLEOTIDE SEQUENCE [LARGE SCALE GENOMIC DNA]</scope>
    <source>
        <strain evidence="11 12">Mgn_IPT</strain>
    </source>
</reference>
<proteinExistence type="inferred from homology"/>
<dbReference type="OrthoDB" id="9806661at2"/>
<evidence type="ECO:0000256" key="8">
    <source>
        <dbReference type="ARBA" id="ARBA00029346"/>
    </source>
</evidence>
<evidence type="ECO:0000313" key="11">
    <source>
        <dbReference type="EMBL" id="OAB48965.1"/>
    </source>
</evidence>
<comment type="catalytic activity">
    <reaction evidence="8 9">
        <text>(R)-4'-phosphopantetheine + ATP + H(+) = 3'-dephospho-CoA + diphosphate</text>
        <dbReference type="Rhea" id="RHEA:19801"/>
        <dbReference type="ChEBI" id="CHEBI:15378"/>
        <dbReference type="ChEBI" id="CHEBI:30616"/>
        <dbReference type="ChEBI" id="CHEBI:33019"/>
        <dbReference type="ChEBI" id="CHEBI:57328"/>
        <dbReference type="ChEBI" id="CHEBI:61723"/>
        <dbReference type="EC" id="2.7.7.3"/>
    </reaction>
</comment>
<accession>A0A168RGK9</accession>
<dbReference type="InterPro" id="IPR001980">
    <property type="entry name" value="PPAT"/>
</dbReference>
<dbReference type="UniPathway" id="UPA00241">
    <property type="reaction ID" value="UER00355"/>
</dbReference>
<keyword evidence="4 9" id="KW-0547">Nucleotide-binding</keyword>
<dbReference type="NCBIfam" id="TIGR01510">
    <property type="entry name" value="coaD_prev_kdtB"/>
    <property type="match status" value="1"/>
</dbReference>
<evidence type="ECO:0000313" key="12">
    <source>
        <dbReference type="Proteomes" id="UP000076983"/>
    </source>
</evidence>
<dbReference type="PANTHER" id="PTHR21342:SF1">
    <property type="entry name" value="PHOSPHOPANTETHEINE ADENYLYLTRANSFERASE"/>
    <property type="match status" value="1"/>
</dbReference>
<dbReference type="GO" id="GO:0004595">
    <property type="term" value="F:pantetheine-phosphate adenylyltransferase activity"/>
    <property type="evidence" value="ECO:0007669"/>
    <property type="project" value="UniProtKB-UniRule"/>
</dbReference>
<organism evidence="11 12">
    <name type="scientific">Mycoplasmopsis gallinarum</name>
    <dbReference type="NCBI Taxonomy" id="29557"/>
    <lineage>
        <taxon>Bacteria</taxon>
        <taxon>Bacillati</taxon>
        <taxon>Mycoplasmatota</taxon>
        <taxon>Mycoplasmoidales</taxon>
        <taxon>Metamycoplasmataceae</taxon>
        <taxon>Mycoplasmopsis</taxon>
    </lineage>
</organism>
<dbReference type="PRINTS" id="PR01020">
    <property type="entry name" value="LPSBIOSNTHSS"/>
</dbReference>
<evidence type="ECO:0000256" key="7">
    <source>
        <dbReference type="ARBA" id="ARBA00022993"/>
    </source>
</evidence>
<dbReference type="PANTHER" id="PTHR21342">
    <property type="entry name" value="PHOSPHOPANTETHEINE ADENYLYLTRANSFERASE"/>
    <property type="match status" value="1"/>
</dbReference>
<dbReference type="EC" id="2.7.7.3" evidence="9"/>
<dbReference type="Pfam" id="PF01467">
    <property type="entry name" value="CTP_transf_like"/>
    <property type="match status" value="1"/>
</dbReference>
<feature type="binding site" evidence="9">
    <location>
        <position position="89"/>
    </location>
    <ligand>
        <name>substrate</name>
    </ligand>
</feature>
<protein>
    <recommendedName>
        <fullName evidence="9">Phosphopantetheine adenylyltransferase</fullName>
        <ecNumber evidence="9">2.7.7.3</ecNumber>
    </recommendedName>
    <alternativeName>
        <fullName evidence="9">Dephospho-CoA pyrophosphorylase</fullName>
    </alternativeName>
    <alternativeName>
        <fullName evidence="9">Pantetheine-phosphate adenylyltransferase</fullName>
        <shortName evidence="9">PPAT</shortName>
    </alternativeName>
</protein>
<dbReference type="AlphaFoldDB" id="A0A168RGK9"/>
<gene>
    <name evidence="9 11" type="primary">coaD</name>
    <name evidence="11" type="ORF">MGALLINA_02970</name>
</gene>
<evidence type="ECO:0000256" key="5">
    <source>
        <dbReference type="ARBA" id="ARBA00022840"/>
    </source>
</evidence>
<evidence type="ECO:0000256" key="9">
    <source>
        <dbReference type="HAMAP-Rule" id="MF_00151"/>
    </source>
</evidence>
<dbReference type="GO" id="GO:0005524">
    <property type="term" value="F:ATP binding"/>
    <property type="evidence" value="ECO:0007669"/>
    <property type="project" value="UniProtKB-KW"/>
</dbReference>
<dbReference type="EMBL" id="LVLH01000028">
    <property type="protein sequence ID" value="OAB48965.1"/>
    <property type="molecule type" value="Genomic_DNA"/>
</dbReference>
<keyword evidence="6 9" id="KW-0460">Magnesium</keyword>
<dbReference type="GO" id="GO:0005737">
    <property type="term" value="C:cytoplasm"/>
    <property type="evidence" value="ECO:0007669"/>
    <property type="project" value="UniProtKB-SubCell"/>
</dbReference>
<feature type="binding site" evidence="9">
    <location>
        <position position="100"/>
    </location>
    <ligand>
        <name>ATP</name>
        <dbReference type="ChEBI" id="CHEBI:30616"/>
    </ligand>
</feature>
<keyword evidence="7 9" id="KW-0173">Coenzyme A biosynthesis</keyword>
<feature type="binding site" evidence="9">
    <location>
        <position position="18"/>
    </location>
    <ligand>
        <name>ATP</name>
        <dbReference type="ChEBI" id="CHEBI:30616"/>
    </ligand>
</feature>
<evidence type="ECO:0000256" key="1">
    <source>
        <dbReference type="ARBA" id="ARBA00022490"/>
    </source>
</evidence>
<comment type="caution">
    <text evidence="11">The sequence shown here is derived from an EMBL/GenBank/DDBJ whole genome shotgun (WGS) entry which is preliminary data.</text>
</comment>
<feature type="binding site" evidence="9">
    <location>
        <begin position="10"/>
        <end position="11"/>
    </location>
    <ligand>
        <name>ATP</name>
        <dbReference type="ChEBI" id="CHEBI:30616"/>
    </ligand>
</feature>
<comment type="similarity">
    <text evidence="9">Belongs to the bacterial CoaD family.</text>
</comment>
<dbReference type="Gene3D" id="3.40.50.620">
    <property type="entry name" value="HUPs"/>
    <property type="match status" value="1"/>
</dbReference>
<keyword evidence="12" id="KW-1185">Reference proteome</keyword>
<dbReference type="InterPro" id="IPR004821">
    <property type="entry name" value="Cyt_trans-like"/>
</dbReference>
<feature type="binding site" evidence="9">
    <location>
        <position position="10"/>
    </location>
    <ligand>
        <name>substrate</name>
    </ligand>
</feature>
<comment type="subcellular location">
    <subcellularLocation>
        <location evidence="9">Cytoplasm</location>
    </subcellularLocation>
</comment>
<comment type="pathway">
    <text evidence="9">Cofactor biosynthesis; coenzyme A biosynthesis; CoA from (R)-pantothenate: step 4/5.</text>
</comment>
<dbReference type="STRING" id="29557.MGALLINA_02970"/>
<comment type="caution">
    <text evidence="9">Lacks conserved residue(s) required for the propagation of feature annotation.</text>
</comment>
<evidence type="ECO:0000256" key="2">
    <source>
        <dbReference type="ARBA" id="ARBA00022679"/>
    </source>
</evidence>
<dbReference type="PATRIC" id="fig|29557.3.peg.280"/>
<feature type="binding site" evidence="9">
    <location>
        <position position="42"/>
    </location>
    <ligand>
        <name>substrate</name>
    </ligand>
</feature>
<feature type="binding site" evidence="9">
    <location>
        <begin position="125"/>
        <end position="131"/>
    </location>
    <ligand>
        <name>ATP</name>
        <dbReference type="ChEBI" id="CHEBI:30616"/>
    </ligand>
</feature>
<comment type="cofactor">
    <cofactor evidence="9">
        <name>Mg(2+)</name>
        <dbReference type="ChEBI" id="CHEBI:18420"/>
    </cofactor>
</comment>
<dbReference type="InterPro" id="IPR014729">
    <property type="entry name" value="Rossmann-like_a/b/a_fold"/>
</dbReference>
<evidence type="ECO:0000256" key="4">
    <source>
        <dbReference type="ARBA" id="ARBA00022741"/>
    </source>
</evidence>
<dbReference type="HAMAP" id="MF_00151">
    <property type="entry name" value="PPAT_bact"/>
    <property type="match status" value="1"/>
</dbReference>
<feature type="site" description="Transition state stabilizer" evidence="9">
    <location>
        <position position="18"/>
    </location>
</feature>
<keyword evidence="5 9" id="KW-0067">ATP-binding</keyword>
<dbReference type="GO" id="GO:0015937">
    <property type="term" value="P:coenzyme A biosynthetic process"/>
    <property type="evidence" value="ECO:0007669"/>
    <property type="project" value="UniProtKB-UniRule"/>
</dbReference>
<feature type="binding site" evidence="9">
    <location>
        <position position="75"/>
    </location>
    <ligand>
        <name>substrate</name>
    </ligand>
</feature>
<evidence type="ECO:0000259" key="10">
    <source>
        <dbReference type="Pfam" id="PF01467"/>
    </source>
</evidence>
<name>A0A168RGK9_9BACT</name>
<keyword evidence="2 9" id="KW-0808">Transferase</keyword>
<evidence type="ECO:0000256" key="3">
    <source>
        <dbReference type="ARBA" id="ARBA00022695"/>
    </source>
</evidence>
<dbReference type="Proteomes" id="UP000076983">
    <property type="component" value="Unassembled WGS sequence"/>
</dbReference>
<dbReference type="RefSeq" id="WP_063626090.1">
    <property type="nucleotide sequence ID" value="NZ_LVLH01000028.1"/>
</dbReference>
<keyword evidence="3 9" id="KW-0548">Nucleotidyltransferase</keyword>
<comment type="function">
    <text evidence="9">Reversibly transfers an adenylyl group from ATP to 4'-phosphopantetheine, yielding dephospho-CoA (dPCoA) and pyrophosphate.</text>
</comment>
<dbReference type="NCBIfam" id="TIGR00125">
    <property type="entry name" value="cyt_tran_rel"/>
    <property type="match status" value="1"/>
</dbReference>
<comment type="subunit">
    <text evidence="9">Homohexamer.</text>
</comment>
<sequence>MEKVAIYPGSFDPLHKGHIAVIQKALKLFDKLIVVVSINPDKDNLINIEERYQTIKNQLASFKNVEVLLNRNQLIGELSKDLNVQFLVRSARNQIDYDYELDLASGHHTINPDLETILIIPDYEMLGVSSTLERHLKSLKK</sequence>
<feature type="domain" description="Cytidyltransferase-like" evidence="10">
    <location>
        <begin position="6"/>
        <end position="133"/>
    </location>
</feature>
<dbReference type="SUPFAM" id="SSF52374">
    <property type="entry name" value="Nucleotidylyl transferase"/>
    <property type="match status" value="1"/>
</dbReference>
<evidence type="ECO:0000256" key="6">
    <source>
        <dbReference type="ARBA" id="ARBA00022842"/>
    </source>
</evidence>